<feature type="transmembrane region" description="Helical" evidence="9">
    <location>
        <begin position="137"/>
        <end position="157"/>
    </location>
</feature>
<evidence type="ECO:0000313" key="10">
    <source>
        <dbReference type="EMBL" id="SCB89632.1"/>
    </source>
</evidence>
<dbReference type="PRINTS" id="PR00175">
    <property type="entry name" value="NAALASMPORT"/>
</dbReference>
<name>A0A1C4A538_9ENTR</name>
<gene>
    <name evidence="10" type="ORF">GA0061071_102425</name>
</gene>
<comment type="subcellular location">
    <subcellularLocation>
        <location evidence="9">Cell inner membrane</location>
        <topology evidence="9">Multi-pass membrane protein</topology>
    </subcellularLocation>
    <subcellularLocation>
        <location evidence="1">Cell membrane</location>
        <topology evidence="1">Multi-pass membrane protein</topology>
    </subcellularLocation>
</comment>
<keyword evidence="9" id="KW-0997">Cell inner membrane</keyword>
<feature type="transmembrane region" description="Helical" evidence="9">
    <location>
        <begin position="169"/>
        <end position="194"/>
    </location>
</feature>
<feature type="transmembrane region" description="Helical" evidence="9">
    <location>
        <begin position="347"/>
        <end position="366"/>
    </location>
</feature>
<evidence type="ECO:0000256" key="6">
    <source>
        <dbReference type="ARBA" id="ARBA00022847"/>
    </source>
</evidence>
<keyword evidence="5 9" id="KW-0812">Transmembrane</keyword>
<evidence type="ECO:0000256" key="8">
    <source>
        <dbReference type="ARBA" id="ARBA00023136"/>
    </source>
</evidence>
<keyword evidence="8 9" id="KW-0472">Membrane</keyword>
<evidence type="ECO:0000256" key="1">
    <source>
        <dbReference type="ARBA" id="ARBA00004651"/>
    </source>
</evidence>
<keyword evidence="11" id="KW-1185">Reference proteome</keyword>
<evidence type="ECO:0000313" key="11">
    <source>
        <dbReference type="Proteomes" id="UP000198975"/>
    </source>
</evidence>
<dbReference type="AlphaFoldDB" id="A0A1C4A538"/>
<evidence type="ECO:0000256" key="7">
    <source>
        <dbReference type="ARBA" id="ARBA00022989"/>
    </source>
</evidence>
<dbReference type="Proteomes" id="UP000198975">
    <property type="component" value="Unassembled WGS sequence"/>
</dbReference>
<feature type="transmembrane region" description="Helical" evidence="9">
    <location>
        <begin position="415"/>
        <end position="438"/>
    </location>
</feature>
<evidence type="ECO:0000256" key="2">
    <source>
        <dbReference type="ARBA" id="ARBA00009261"/>
    </source>
</evidence>
<dbReference type="Pfam" id="PF01235">
    <property type="entry name" value="Na_Ala_symp"/>
    <property type="match status" value="1"/>
</dbReference>
<dbReference type="NCBIfam" id="TIGR00835">
    <property type="entry name" value="agcS"/>
    <property type="match status" value="1"/>
</dbReference>
<evidence type="ECO:0000256" key="3">
    <source>
        <dbReference type="ARBA" id="ARBA00022448"/>
    </source>
</evidence>
<dbReference type="EMBL" id="FMAY01000002">
    <property type="protein sequence ID" value="SCB89632.1"/>
    <property type="molecule type" value="Genomic_DNA"/>
</dbReference>
<keyword evidence="6 9" id="KW-0769">Symport</keyword>
<comment type="similarity">
    <text evidence="2 9">Belongs to the alanine or glycine:cation symporter (AGCS) (TC 2.A.25) family.</text>
</comment>
<sequence>MPEFFSFISEILWGSLMVYLLAAAGIWFLLRTRFVPFRFITDFGLSLKSSRLLQPGTLSSYQALCLSLATRLGSGNLAGVAFALTTGGPGAIFWMWVSAIIGMATSFAECSLAQLYKERDASHQLRGGPAWYMERGLGMRWMGVLFSVFLLLTYGLVFNTIQSSAVARAIHYAWQVPGFITGPLLAAFSFLFIVKGLRGVARLTQWMVPIMAFTWIIMGFGISLWHANLLPGVFITIIKSAFGWQEAATGTMAYTLSQAVTSGFQRSMFANEAGMGSSPNAAAAAASWPPHPAAQGIVQMIGVLTDTFLVCTASALVLLLAGVTPATDTYGGIQLMQQAMVSLTGGWGAGFVALIVILFALTSIVANYIYAENNLVFLRRNSRRNILLLRTCVMVMVLLGAVINVPLIWHVADVVMALMAMINLTAILLLSPVVRLLARDYMRQRKLGVMPVFDPKRYPDINRQLAPGAWDDIPRS</sequence>
<dbReference type="RefSeq" id="WP_061497826.1">
    <property type="nucleotide sequence ID" value="NZ_CP115659.1"/>
</dbReference>
<keyword evidence="3 9" id="KW-0813">Transport</keyword>
<dbReference type="FunFam" id="1.20.1740.10:FF:000004">
    <property type="entry name" value="Sodium:alanine symporter family protein"/>
    <property type="match status" value="1"/>
</dbReference>
<dbReference type="Gene3D" id="1.20.1740.10">
    <property type="entry name" value="Amino acid/polyamine transporter I"/>
    <property type="match status" value="1"/>
</dbReference>
<organism evidence="10 11">
    <name type="scientific">Kosakonia oryzendophytica</name>
    <dbReference type="NCBI Taxonomy" id="1005665"/>
    <lineage>
        <taxon>Bacteria</taxon>
        <taxon>Pseudomonadati</taxon>
        <taxon>Pseudomonadota</taxon>
        <taxon>Gammaproteobacteria</taxon>
        <taxon>Enterobacterales</taxon>
        <taxon>Enterobacteriaceae</taxon>
        <taxon>Kosakonia</taxon>
    </lineage>
</organism>
<keyword evidence="7 9" id="KW-1133">Transmembrane helix</keyword>
<feature type="transmembrane region" description="Helical" evidence="9">
    <location>
        <begin position="206"/>
        <end position="227"/>
    </location>
</feature>
<accession>A0A1C4A538</accession>
<reference evidence="11" key="1">
    <citation type="submission" date="2016-08" db="EMBL/GenBank/DDBJ databases">
        <authorList>
            <person name="Varghese N."/>
            <person name="Submissions Spin"/>
        </authorList>
    </citation>
    <scope>NUCLEOTIDE SEQUENCE [LARGE SCALE GENOMIC DNA]</scope>
    <source>
        <strain evidence="11">REICA_082</strain>
    </source>
</reference>
<dbReference type="PANTHER" id="PTHR30330">
    <property type="entry name" value="AGSS FAMILY TRANSPORTER, SODIUM-ALANINE"/>
    <property type="match status" value="1"/>
</dbReference>
<proteinExistence type="inferred from homology"/>
<dbReference type="OrthoDB" id="9806926at2"/>
<dbReference type="GO" id="GO:0005886">
    <property type="term" value="C:plasma membrane"/>
    <property type="evidence" value="ECO:0007669"/>
    <property type="project" value="UniProtKB-SubCell"/>
</dbReference>
<feature type="transmembrane region" description="Helical" evidence="9">
    <location>
        <begin position="387"/>
        <end position="409"/>
    </location>
</feature>
<keyword evidence="4" id="KW-1003">Cell membrane</keyword>
<feature type="transmembrane region" description="Helical" evidence="9">
    <location>
        <begin position="12"/>
        <end position="30"/>
    </location>
</feature>
<protein>
    <submittedName>
        <fullName evidence="10">Alanine or glycine:cation symporter, AGCS family</fullName>
    </submittedName>
</protein>
<dbReference type="GO" id="GO:0005283">
    <property type="term" value="F:amino acid:sodium symporter activity"/>
    <property type="evidence" value="ECO:0007669"/>
    <property type="project" value="InterPro"/>
</dbReference>
<feature type="transmembrane region" description="Helical" evidence="9">
    <location>
        <begin position="307"/>
        <end position="327"/>
    </location>
</feature>
<dbReference type="PROSITE" id="PS00873">
    <property type="entry name" value="NA_ALANINE_SYMP"/>
    <property type="match status" value="1"/>
</dbReference>
<evidence type="ECO:0000256" key="9">
    <source>
        <dbReference type="RuleBase" id="RU363064"/>
    </source>
</evidence>
<evidence type="ECO:0000256" key="5">
    <source>
        <dbReference type="ARBA" id="ARBA00022692"/>
    </source>
</evidence>
<dbReference type="PANTHER" id="PTHR30330:SF1">
    <property type="entry name" value="AMINO-ACID CARRIER PROTEIN ALST"/>
    <property type="match status" value="1"/>
</dbReference>
<evidence type="ECO:0000256" key="4">
    <source>
        <dbReference type="ARBA" id="ARBA00022475"/>
    </source>
</evidence>
<dbReference type="InterPro" id="IPR001463">
    <property type="entry name" value="Na/Ala_symport"/>
</dbReference>